<evidence type="ECO:0000313" key="2">
    <source>
        <dbReference type="EMBL" id="GAA4330468.1"/>
    </source>
</evidence>
<dbReference type="Pfam" id="PF19305">
    <property type="entry name" value="MmgE_PrpD_C"/>
    <property type="match status" value="1"/>
</dbReference>
<dbReference type="Proteomes" id="UP001501671">
    <property type="component" value="Unassembled WGS sequence"/>
</dbReference>
<evidence type="ECO:0000259" key="1">
    <source>
        <dbReference type="Pfam" id="PF19305"/>
    </source>
</evidence>
<gene>
    <name evidence="2" type="ORF">GCM10023144_18190</name>
</gene>
<organism evidence="2 3">
    <name type="scientific">Pigmentiphaga soli</name>
    <dbReference type="NCBI Taxonomy" id="1007095"/>
    <lineage>
        <taxon>Bacteria</taxon>
        <taxon>Pseudomonadati</taxon>
        <taxon>Pseudomonadota</taxon>
        <taxon>Betaproteobacteria</taxon>
        <taxon>Burkholderiales</taxon>
        <taxon>Alcaligenaceae</taxon>
        <taxon>Pigmentiphaga</taxon>
    </lineage>
</organism>
<dbReference type="EMBL" id="BAABFO010000007">
    <property type="protein sequence ID" value="GAA4330468.1"/>
    <property type="molecule type" value="Genomic_DNA"/>
</dbReference>
<feature type="domain" description="MmgE/PrpD C-terminal" evidence="1">
    <location>
        <begin position="15"/>
        <end position="112"/>
    </location>
</feature>
<evidence type="ECO:0000313" key="3">
    <source>
        <dbReference type="Proteomes" id="UP001501671"/>
    </source>
</evidence>
<accession>A0ABP8GV99</accession>
<sequence>MALGAHRIPPGKAWQDPAVVFAPSVLRLMERVTEEPHPDYVGLLSGHGASRPGRVELSARGRIFVGERRYPKGSPSPEPETFMTTAELAQKFRANSEGILAHECVEAILEALQGLEKVGDIRGLMRLL</sequence>
<protein>
    <recommendedName>
        <fullName evidence="1">MmgE/PrpD C-terminal domain-containing protein</fullName>
    </recommendedName>
</protein>
<dbReference type="InterPro" id="IPR045337">
    <property type="entry name" value="MmgE_PrpD_C"/>
</dbReference>
<dbReference type="RefSeq" id="WP_345248548.1">
    <property type="nucleotide sequence ID" value="NZ_BAABFO010000007.1"/>
</dbReference>
<dbReference type="SUPFAM" id="SSF103378">
    <property type="entry name" value="2-methylcitrate dehydratase PrpD"/>
    <property type="match status" value="1"/>
</dbReference>
<comment type="caution">
    <text evidence="2">The sequence shown here is derived from an EMBL/GenBank/DDBJ whole genome shotgun (WGS) entry which is preliminary data.</text>
</comment>
<dbReference type="InterPro" id="IPR036148">
    <property type="entry name" value="MmgE/PrpD_sf"/>
</dbReference>
<reference evidence="3" key="1">
    <citation type="journal article" date="2019" name="Int. J. Syst. Evol. Microbiol.">
        <title>The Global Catalogue of Microorganisms (GCM) 10K type strain sequencing project: providing services to taxonomists for standard genome sequencing and annotation.</title>
        <authorList>
            <consortium name="The Broad Institute Genomics Platform"/>
            <consortium name="The Broad Institute Genome Sequencing Center for Infectious Disease"/>
            <person name="Wu L."/>
            <person name="Ma J."/>
        </authorList>
    </citation>
    <scope>NUCLEOTIDE SEQUENCE [LARGE SCALE GENOMIC DNA]</scope>
    <source>
        <strain evidence="3">JCM 17666</strain>
    </source>
</reference>
<proteinExistence type="predicted"/>
<name>A0ABP8GV99_9BURK</name>
<keyword evidence="3" id="KW-1185">Reference proteome</keyword>